<accession>A0A2S5DM45</accession>
<reference evidence="1 2" key="1">
    <citation type="submission" date="2018-01" db="EMBL/GenBank/DDBJ databases">
        <title>Successful Treatment of Persistent Burkholderia cepacia Bacteremia with Ceftazidime-Avibactam.</title>
        <authorList>
            <person name="Tamma P."/>
            <person name="Fan Y."/>
            <person name="Bergman Y."/>
            <person name="Sick-Samuels A."/>
            <person name="Hsu A."/>
            <person name="Timp W."/>
            <person name="Simner P."/>
        </authorList>
    </citation>
    <scope>NUCLEOTIDE SEQUENCE [LARGE SCALE GENOMIC DNA]</scope>
    <source>
        <strain evidence="1 2">170816</strain>
    </source>
</reference>
<name>A0A2S5DM45_9BURK</name>
<evidence type="ECO:0000313" key="1">
    <source>
        <dbReference type="EMBL" id="POZ80158.1"/>
    </source>
</evidence>
<proteinExistence type="predicted"/>
<organism evidence="1 2">
    <name type="scientific">Burkholderia contaminans</name>
    <dbReference type="NCBI Taxonomy" id="488447"/>
    <lineage>
        <taxon>Bacteria</taxon>
        <taxon>Pseudomonadati</taxon>
        <taxon>Pseudomonadota</taxon>
        <taxon>Betaproteobacteria</taxon>
        <taxon>Burkholderiales</taxon>
        <taxon>Burkholderiaceae</taxon>
        <taxon>Burkholderia</taxon>
        <taxon>Burkholderia cepacia complex</taxon>
    </lineage>
</organism>
<protein>
    <submittedName>
        <fullName evidence="1">Uncharacterized protein</fullName>
    </submittedName>
</protein>
<dbReference type="AlphaFoldDB" id="A0A2S5DM45"/>
<comment type="caution">
    <text evidence="1">The sequence shown here is derived from an EMBL/GenBank/DDBJ whole genome shotgun (WGS) entry which is preliminary data.</text>
</comment>
<dbReference type="RefSeq" id="WP_059896694.1">
    <property type="nucleotide sequence ID" value="NZ_PQVP01000006.1"/>
</dbReference>
<evidence type="ECO:0000313" key="2">
    <source>
        <dbReference type="Proteomes" id="UP000238655"/>
    </source>
</evidence>
<dbReference type="EMBL" id="PQVP01000006">
    <property type="protein sequence ID" value="POZ80158.1"/>
    <property type="molecule type" value="Genomic_DNA"/>
</dbReference>
<sequence>MYADTEIFSFSGHVVGDGAASIKSGFVLAASAQVAIDGMREVGFNIQAISSLAEVKQTIGILDLIAEQNPEVDPSEYVDVYPGDQKPYPADNVFCFTGHLVDAAGALKAGFIVASSVDFVVEYLRGFGFLVQSAQSLSDLRRLGGDLARMAAGGEDADDEGLLNLMN</sequence>
<dbReference type="Proteomes" id="UP000238655">
    <property type="component" value="Unassembled WGS sequence"/>
</dbReference>
<gene>
    <name evidence="1" type="ORF">C3743_39960</name>
</gene>